<dbReference type="EMBL" id="CM042890">
    <property type="protein sequence ID" value="KAI4311769.1"/>
    <property type="molecule type" value="Genomic_DNA"/>
</dbReference>
<protein>
    <submittedName>
        <fullName evidence="1">Uncharacterized protein</fullName>
    </submittedName>
</protein>
<proteinExistence type="predicted"/>
<reference evidence="2" key="1">
    <citation type="journal article" date="2023" name="Front. Plant Sci.">
        <title>Chromosomal-level genome assembly of Melastoma candidum provides insights into trichome evolution.</title>
        <authorList>
            <person name="Zhong Y."/>
            <person name="Wu W."/>
            <person name="Sun C."/>
            <person name="Zou P."/>
            <person name="Liu Y."/>
            <person name="Dai S."/>
            <person name="Zhou R."/>
        </authorList>
    </citation>
    <scope>NUCLEOTIDE SEQUENCE [LARGE SCALE GENOMIC DNA]</scope>
</reference>
<dbReference type="Proteomes" id="UP001057402">
    <property type="component" value="Chromosome 11"/>
</dbReference>
<accession>A0ACB9LKC8</accession>
<name>A0ACB9LKC8_9MYRT</name>
<gene>
    <name evidence="1" type="ORF">MLD38_036639</name>
</gene>
<sequence>MEEIEDLCPRTPLRSMARKGRNTARNKGTKKRGLEKGESWRNPGGVSDATSQAPEVEELEEHVFWQNPLPQQVEVENPQRDKMYEDLLRRCVEHLFSEEDLDESDSDDSLDYLDIEVTDDNTTCTLYADGTYIAHKEGGLLKGVVDRIGERVMLEWRHTTESVWVRRVNRWTCFPIAENRSGEPVPCRDLVVSVPPLRKRVRDWFVREVRAKKRKRRLDRMVRRVVPVMERGVQTELEPDLMQGIQTGSSANPMENIPGGRVENGSTQDDEGGTSWSCEAVTINLNLMDEAPMDWGPGAWLIAGKLDGATAEVKGIIAELNLTARNNVNRERFASFERGIGNMEKWDRFNDEAMARFRTMISRDALLNRLNERINVLLVRSELSGDQDDEVETVVADHTDLEPAPLSFQEALELITSAIIDSRRPRPPALTSTMVRKTMAKLDQMELELTPLQRLKECRELRQMLNGLDGVPAHIGDLHEELYTLALMEVPDGNWLPDPVVPAPTSSGTSSVDTDLWLDERDAYSPPSPTEDPSWSDS</sequence>
<evidence type="ECO:0000313" key="1">
    <source>
        <dbReference type="EMBL" id="KAI4311769.1"/>
    </source>
</evidence>
<organism evidence="1 2">
    <name type="scientific">Melastoma candidum</name>
    <dbReference type="NCBI Taxonomy" id="119954"/>
    <lineage>
        <taxon>Eukaryota</taxon>
        <taxon>Viridiplantae</taxon>
        <taxon>Streptophyta</taxon>
        <taxon>Embryophyta</taxon>
        <taxon>Tracheophyta</taxon>
        <taxon>Spermatophyta</taxon>
        <taxon>Magnoliopsida</taxon>
        <taxon>eudicotyledons</taxon>
        <taxon>Gunneridae</taxon>
        <taxon>Pentapetalae</taxon>
        <taxon>rosids</taxon>
        <taxon>malvids</taxon>
        <taxon>Myrtales</taxon>
        <taxon>Melastomataceae</taxon>
        <taxon>Melastomatoideae</taxon>
        <taxon>Melastomateae</taxon>
        <taxon>Melastoma</taxon>
    </lineage>
</organism>
<evidence type="ECO:0000313" key="2">
    <source>
        <dbReference type="Proteomes" id="UP001057402"/>
    </source>
</evidence>
<keyword evidence="2" id="KW-1185">Reference proteome</keyword>
<comment type="caution">
    <text evidence="1">The sequence shown here is derived from an EMBL/GenBank/DDBJ whole genome shotgun (WGS) entry which is preliminary data.</text>
</comment>